<dbReference type="SUPFAM" id="SSF54211">
    <property type="entry name" value="Ribosomal protein S5 domain 2-like"/>
    <property type="match status" value="1"/>
</dbReference>
<proteinExistence type="inferred from homology"/>
<keyword evidence="2 4" id="KW-0689">Ribosomal protein</keyword>
<comment type="similarity">
    <text evidence="1 5">Belongs to the universal ribosomal protein uS5 family.</text>
</comment>
<name>A0ABR4D516_9PEZI</name>
<evidence type="ECO:0000256" key="2">
    <source>
        <dbReference type="ARBA" id="ARBA00022980"/>
    </source>
</evidence>
<evidence type="ECO:0000259" key="6">
    <source>
        <dbReference type="PROSITE" id="PS50881"/>
    </source>
</evidence>
<feature type="domain" description="S5 DRBM" evidence="6">
    <location>
        <begin position="345"/>
        <end position="408"/>
    </location>
</feature>
<dbReference type="InterPro" id="IPR014721">
    <property type="entry name" value="Ribsml_uS5_D2-typ_fold_subgr"/>
</dbReference>
<dbReference type="InterPro" id="IPR020568">
    <property type="entry name" value="Ribosomal_Su5_D2-typ_SF"/>
</dbReference>
<evidence type="ECO:0000313" key="7">
    <source>
        <dbReference type="EMBL" id="KAL2265451.1"/>
    </source>
</evidence>
<dbReference type="Pfam" id="PF03719">
    <property type="entry name" value="Ribosomal_S5_C"/>
    <property type="match status" value="1"/>
</dbReference>
<dbReference type="Gene3D" id="3.30.160.20">
    <property type="match status" value="1"/>
</dbReference>
<comment type="caution">
    <text evidence="7">The sequence shown here is derived from an EMBL/GenBank/DDBJ whole genome shotgun (WGS) entry which is preliminary data.</text>
</comment>
<gene>
    <name evidence="7" type="ORF">VTJ83DRAFT_6551</name>
</gene>
<dbReference type="SUPFAM" id="SSF54768">
    <property type="entry name" value="dsRNA-binding domain-like"/>
    <property type="match status" value="1"/>
</dbReference>
<organism evidence="7 8">
    <name type="scientific">Remersonia thermophila</name>
    <dbReference type="NCBI Taxonomy" id="72144"/>
    <lineage>
        <taxon>Eukaryota</taxon>
        <taxon>Fungi</taxon>
        <taxon>Dikarya</taxon>
        <taxon>Ascomycota</taxon>
        <taxon>Pezizomycotina</taxon>
        <taxon>Sordariomycetes</taxon>
        <taxon>Sordariomycetidae</taxon>
        <taxon>Sordariales</taxon>
        <taxon>Sordariales incertae sedis</taxon>
        <taxon>Remersonia</taxon>
    </lineage>
</organism>
<dbReference type="PANTHER" id="PTHR48277">
    <property type="entry name" value="MITOCHONDRIAL RIBOSOMAL PROTEIN S5"/>
    <property type="match status" value="1"/>
</dbReference>
<dbReference type="Gene3D" id="3.30.230.10">
    <property type="match status" value="1"/>
</dbReference>
<evidence type="ECO:0000313" key="8">
    <source>
        <dbReference type="Proteomes" id="UP001600064"/>
    </source>
</evidence>
<evidence type="ECO:0000256" key="4">
    <source>
        <dbReference type="PROSITE-ProRule" id="PRU00268"/>
    </source>
</evidence>
<protein>
    <recommendedName>
        <fullName evidence="6">S5 DRBM domain-containing protein</fullName>
    </recommendedName>
</protein>
<evidence type="ECO:0000256" key="5">
    <source>
        <dbReference type="RuleBase" id="RU003823"/>
    </source>
</evidence>
<evidence type="ECO:0000256" key="3">
    <source>
        <dbReference type="ARBA" id="ARBA00023274"/>
    </source>
</evidence>
<accession>A0ABR4D516</accession>
<evidence type="ECO:0000256" key="1">
    <source>
        <dbReference type="ARBA" id="ARBA00008945"/>
    </source>
</evidence>
<dbReference type="RefSeq" id="XP_070864178.1">
    <property type="nucleotide sequence ID" value="XM_071013275.1"/>
</dbReference>
<reference evidence="7 8" key="1">
    <citation type="journal article" date="2024" name="Commun. Biol.">
        <title>Comparative genomic analysis of thermophilic fungi reveals convergent evolutionary adaptations and gene losses.</title>
        <authorList>
            <person name="Steindorff A.S."/>
            <person name="Aguilar-Pontes M.V."/>
            <person name="Robinson A.J."/>
            <person name="Andreopoulos B."/>
            <person name="LaButti K."/>
            <person name="Kuo A."/>
            <person name="Mondo S."/>
            <person name="Riley R."/>
            <person name="Otillar R."/>
            <person name="Haridas S."/>
            <person name="Lipzen A."/>
            <person name="Grimwood J."/>
            <person name="Schmutz J."/>
            <person name="Clum A."/>
            <person name="Reid I.D."/>
            <person name="Moisan M.C."/>
            <person name="Butler G."/>
            <person name="Nguyen T.T.M."/>
            <person name="Dewar K."/>
            <person name="Conant G."/>
            <person name="Drula E."/>
            <person name="Henrissat B."/>
            <person name="Hansel C."/>
            <person name="Singer S."/>
            <person name="Hutchinson M.I."/>
            <person name="de Vries R.P."/>
            <person name="Natvig D.O."/>
            <person name="Powell A.J."/>
            <person name="Tsang A."/>
            <person name="Grigoriev I.V."/>
        </authorList>
    </citation>
    <scope>NUCLEOTIDE SEQUENCE [LARGE SCALE GENOMIC DNA]</scope>
    <source>
        <strain evidence="7 8">ATCC 22073</strain>
    </source>
</reference>
<dbReference type="PROSITE" id="PS50881">
    <property type="entry name" value="S5_DSRBD"/>
    <property type="match status" value="1"/>
</dbReference>
<dbReference type="Proteomes" id="UP001600064">
    <property type="component" value="Unassembled WGS sequence"/>
</dbReference>
<dbReference type="Pfam" id="PF00333">
    <property type="entry name" value="Ribosomal_S5"/>
    <property type="match status" value="1"/>
</dbReference>
<dbReference type="PANTHER" id="PTHR48277:SF1">
    <property type="entry name" value="MITOCHONDRIAL RIBOSOMAL PROTEIN S5"/>
    <property type="match status" value="1"/>
</dbReference>
<dbReference type="InterPro" id="IPR013810">
    <property type="entry name" value="Ribosomal_uS5_N"/>
</dbReference>
<dbReference type="GeneID" id="98127919"/>
<keyword evidence="3 4" id="KW-0687">Ribonucleoprotein</keyword>
<keyword evidence="8" id="KW-1185">Reference proteome</keyword>
<dbReference type="InterPro" id="IPR005324">
    <property type="entry name" value="Ribosomal_uS5_C"/>
</dbReference>
<dbReference type="EMBL" id="JAZGUE010000006">
    <property type="protein sequence ID" value="KAL2265451.1"/>
    <property type="molecule type" value="Genomic_DNA"/>
</dbReference>
<dbReference type="InterPro" id="IPR000851">
    <property type="entry name" value="Ribosomal_uS5"/>
</dbReference>
<sequence>MSAARPAAGRLLSGACLAVRPKAAAATATAATTLPTGATTSPHAAVASACYSPSSSSPCLGRVLARPFHSSPHLSARRRPRFANVRASDMGLMDDKQIDDFTKDKFPKYTPEELAHLRTLYSPEQMAALEAGEAAINPRDLTVQGRLRTDPYRMPYIDDFAETQPVIDKRARNKAPPDPHARFMDLDQFARDLIDWADKLPKGEVTGNLKRLQDFVPEAYRARPETQWPAEVRDEARAKFQRYMEGEVAKQQKALNAKGSDALSDLGGGPTDADILQYILERSVMTDANRQTDSSMAPALPNKVPGVAGLYKTVIDPEDQGKDDLGIYQDVKRRTGMTVREILNLRDKQLLVRFVSNQTRLGKVRSCSVIHIVGNGDGWLGYGEAKGTETQLAFRKARINALLNLRPIRRYENRTIYGSITSKISATIVKMEARPPGFGLRVPYRIFEMCRAAGIHDLSASMPRARNPMNSIKAAYWALCNQPDPEEIAMARGKKLVDARKVYYGGAVY</sequence>